<dbReference type="RefSeq" id="WP_125566476.1">
    <property type="nucleotide sequence ID" value="NZ_AP019307.1"/>
</dbReference>
<proteinExistence type="predicted"/>
<organism evidence="1 2">
    <name type="scientific">Nocardioides baekrokdamisoli</name>
    <dbReference type="NCBI Taxonomy" id="1804624"/>
    <lineage>
        <taxon>Bacteria</taxon>
        <taxon>Bacillati</taxon>
        <taxon>Actinomycetota</taxon>
        <taxon>Actinomycetes</taxon>
        <taxon>Propionibacteriales</taxon>
        <taxon>Nocardioidaceae</taxon>
        <taxon>Nocardioides</taxon>
    </lineage>
</organism>
<evidence type="ECO:0000313" key="1">
    <source>
        <dbReference type="EMBL" id="BBH16222.1"/>
    </source>
</evidence>
<sequence>MSSTAFFALLGICLVPVMVLAAIQIPAQRRREAEAQADAERIFAGDPAGLALWRQQRSAMQQADRNTRRIQASITQNTLALQQQAQQQQQIALQQQMIQQQITQQQINNLGNNH</sequence>
<gene>
    <name evidence="1" type="ORF">Back2_05090</name>
</gene>
<evidence type="ECO:0000313" key="2">
    <source>
        <dbReference type="Proteomes" id="UP000271573"/>
    </source>
</evidence>
<dbReference type="EMBL" id="AP019307">
    <property type="protein sequence ID" value="BBH16222.1"/>
    <property type="molecule type" value="Genomic_DNA"/>
</dbReference>
<dbReference type="KEGG" id="nbe:Back2_05090"/>
<keyword evidence="2" id="KW-1185">Reference proteome</keyword>
<dbReference type="Proteomes" id="UP000271573">
    <property type="component" value="Chromosome"/>
</dbReference>
<dbReference type="AlphaFoldDB" id="A0A3G9ICX0"/>
<reference evidence="1 2" key="1">
    <citation type="submission" date="2018-11" db="EMBL/GenBank/DDBJ databases">
        <title>Complete genome sequence of Nocardioides baekrokdamisoli strain KCTC 39748.</title>
        <authorList>
            <person name="Kang S.W."/>
            <person name="Lee K.C."/>
            <person name="Kim K.K."/>
            <person name="Kim J.S."/>
            <person name="Kim D.S."/>
            <person name="Ko S.H."/>
            <person name="Yang S.H."/>
            <person name="Shin Y.K."/>
            <person name="Lee J.S."/>
        </authorList>
    </citation>
    <scope>NUCLEOTIDE SEQUENCE [LARGE SCALE GENOMIC DNA]</scope>
    <source>
        <strain evidence="1 2">KCTC 39748</strain>
    </source>
</reference>
<protein>
    <submittedName>
        <fullName evidence="1">Uncharacterized protein</fullName>
    </submittedName>
</protein>
<accession>A0A3G9ICX0</accession>
<name>A0A3G9ICX0_9ACTN</name>